<dbReference type="InterPro" id="IPR029063">
    <property type="entry name" value="SAM-dependent_MTases_sf"/>
</dbReference>
<evidence type="ECO:0000313" key="2">
    <source>
        <dbReference type="Proteomes" id="UP000285523"/>
    </source>
</evidence>
<dbReference type="GO" id="GO:0008168">
    <property type="term" value="F:methyltransferase activity"/>
    <property type="evidence" value="ECO:0007669"/>
    <property type="project" value="UniProtKB-KW"/>
</dbReference>
<dbReference type="CDD" id="cd02440">
    <property type="entry name" value="AdoMet_MTases"/>
    <property type="match status" value="1"/>
</dbReference>
<name>A0A418VE43_RHOPL</name>
<organism evidence="1 2">
    <name type="scientific">Rhodopseudomonas palustris</name>
    <dbReference type="NCBI Taxonomy" id="1076"/>
    <lineage>
        <taxon>Bacteria</taxon>
        <taxon>Pseudomonadati</taxon>
        <taxon>Pseudomonadota</taxon>
        <taxon>Alphaproteobacteria</taxon>
        <taxon>Hyphomicrobiales</taxon>
        <taxon>Nitrobacteraceae</taxon>
        <taxon>Rhodopseudomonas</taxon>
    </lineage>
</organism>
<keyword evidence="1" id="KW-0808">Transferase</keyword>
<dbReference type="Gene3D" id="3.40.50.150">
    <property type="entry name" value="Vaccinia Virus protein VP39"/>
    <property type="match status" value="1"/>
</dbReference>
<keyword evidence="1" id="KW-0489">Methyltransferase</keyword>
<evidence type="ECO:0000313" key="1">
    <source>
        <dbReference type="EMBL" id="RJF74370.1"/>
    </source>
</evidence>
<dbReference type="Pfam" id="PF13489">
    <property type="entry name" value="Methyltransf_23"/>
    <property type="match status" value="1"/>
</dbReference>
<dbReference type="AlphaFoldDB" id="A0A418VE43"/>
<dbReference type="GO" id="GO:0032259">
    <property type="term" value="P:methylation"/>
    <property type="evidence" value="ECO:0007669"/>
    <property type="project" value="UniProtKB-KW"/>
</dbReference>
<comment type="caution">
    <text evidence="1">The sequence shown here is derived from an EMBL/GenBank/DDBJ whole genome shotgun (WGS) entry which is preliminary data.</text>
</comment>
<dbReference type="EMBL" id="QYYD01000011">
    <property type="protein sequence ID" value="RJF74370.1"/>
    <property type="molecule type" value="Genomic_DNA"/>
</dbReference>
<protein>
    <submittedName>
        <fullName evidence="1">Class I SAM-dependent methyltransferase</fullName>
    </submittedName>
</protein>
<dbReference type="Proteomes" id="UP000285523">
    <property type="component" value="Unassembled WGS sequence"/>
</dbReference>
<dbReference type="SUPFAM" id="SSF53335">
    <property type="entry name" value="S-adenosyl-L-methionine-dependent methyltransferases"/>
    <property type="match status" value="1"/>
</dbReference>
<reference evidence="1 2" key="1">
    <citation type="submission" date="2018-09" db="EMBL/GenBank/DDBJ databases">
        <title>Draft genome sequence of Rhodopseudomonas palustris 2.1.18.</title>
        <authorList>
            <person name="Robertson S.L."/>
            <person name="Meyer T.E."/>
            <person name="Kyndt J.A."/>
        </authorList>
    </citation>
    <scope>NUCLEOTIDE SEQUENCE [LARGE SCALE GENOMIC DNA]</scope>
    <source>
        <strain evidence="1 2">2.1.18</strain>
    </source>
</reference>
<sequence>MIVIIDDNVVLEVLETLELPFGLSNPAYMAYHRVFIRRYSNTLACLVDLPRNLKVLELAASPYGMTAILKRHLFDDLEVANFGQCGETRTVSLKVGANGYCFKETTFNAETDAWPYPDQNFDLIVCCEMLEHLAMDPMNVFAEANRVLRPGGRFFVSTPNASSFQNAVKCLAFKAQSLSPHYRTPMSLAGIYQRHNRELTPPALQALFSAGGFQREAFTTSDSYPFDNCKFDDLLIDQFRRFFSTDMRSDTMNFLGRKVIPVTTRYPTIEDLYLQGDHS</sequence>
<accession>A0A418VE43</accession>
<gene>
    <name evidence="1" type="ORF">D4Q52_12880</name>
</gene>
<proteinExistence type="predicted"/>